<dbReference type="GO" id="GO:0006355">
    <property type="term" value="P:regulation of DNA-templated transcription"/>
    <property type="evidence" value="ECO:0007669"/>
    <property type="project" value="InterPro"/>
</dbReference>
<evidence type="ECO:0000313" key="3">
    <source>
        <dbReference type="Proteomes" id="UP000296883"/>
    </source>
</evidence>
<dbReference type="Gene3D" id="2.30.30.100">
    <property type="match status" value="1"/>
</dbReference>
<dbReference type="RefSeq" id="WP_135254199.1">
    <property type="nucleotide sequence ID" value="NZ_CP038865.1"/>
</dbReference>
<dbReference type="Pfam" id="PF06257">
    <property type="entry name" value="VEG"/>
    <property type="match status" value="1"/>
</dbReference>
<dbReference type="Proteomes" id="UP000296883">
    <property type="component" value="Chromosome"/>
</dbReference>
<reference evidence="2 4" key="1">
    <citation type="submission" date="2019-03" db="EMBL/GenBank/DDBJ databases">
        <title>Vagococcus sp. was isolated fron gut of Carduelis flavirostris.</title>
        <authorList>
            <person name="Ge Y."/>
        </authorList>
    </citation>
    <scope>NUCLEOTIDE SEQUENCE [LARGE SCALE GENOMIC DNA]</scope>
    <source>
        <strain evidence="2 4">CF-210</strain>
    </source>
</reference>
<keyword evidence="3" id="KW-1185">Reference proteome</keyword>
<evidence type="ECO:0000313" key="4">
    <source>
        <dbReference type="Proteomes" id="UP000297725"/>
    </source>
</evidence>
<dbReference type="Proteomes" id="UP000297725">
    <property type="component" value="Unassembled WGS sequence"/>
</dbReference>
<proteinExistence type="predicted"/>
<gene>
    <name evidence="2" type="ORF">E4031_04045</name>
    <name evidence="1" type="ORF">E4Z98_01450</name>
</gene>
<dbReference type="PANTHER" id="PTHR40026:SF1">
    <property type="entry name" value="PROTEIN VEG"/>
    <property type="match status" value="1"/>
</dbReference>
<protein>
    <recommendedName>
        <fullName evidence="5">Veg protein</fullName>
    </recommendedName>
</protein>
<dbReference type="InterPro" id="IPR009366">
    <property type="entry name" value="Protein_Veg"/>
</dbReference>
<reference evidence="1 3" key="2">
    <citation type="journal article" date="2020" name="Int. J. Syst. Evol. Microbiol.">
        <title>Vagococcus xieshaowenii sp. nov., isolated from snow finch (Montifringilla taczanowskii) cloacal content.</title>
        <authorList>
            <person name="Ge Y."/>
            <person name="Yang J."/>
            <person name="Lai X.H."/>
            <person name="Zhang G."/>
            <person name="Jin D."/>
            <person name="Lu S."/>
            <person name="Wang B."/>
            <person name="Huang Y."/>
            <person name="Huang Y."/>
            <person name="Ren Z."/>
            <person name="Zhang X."/>
            <person name="Xu J."/>
        </authorList>
    </citation>
    <scope>NUCLEOTIDE SEQUENCE [LARGE SCALE GENOMIC DNA]</scope>
    <source>
        <strain evidence="3">personal::cf-49</strain>
        <strain evidence="1">Personal::cf-49</strain>
    </source>
</reference>
<dbReference type="PIRSF" id="PIRSF037257">
    <property type="entry name" value="DUF1021"/>
    <property type="match status" value="1"/>
</dbReference>
<evidence type="ECO:0008006" key="5">
    <source>
        <dbReference type="Google" id="ProtNLM"/>
    </source>
</evidence>
<dbReference type="EMBL" id="SRHU01000014">
    <property type="protein sequence ID" value="TFZ42104.1"/>
    <property type="molecule type" value="Genomic_DNA"/>
</dbReference>
<sequence length="77" mass="8727">MPMTLSTIKKEMEQNIGKKLVLTAQTGRKRHTEHSGVLSETYPSIFIVDLESDDNAYDRVSYSYADILTETVAIEFV</sequence>
<organism evidence="2 4">
    <name type="scientific">Vagococcus xieshaowenii</name>
    <dbReference type="NCBI Taxonomy" id="2562451"/>
    <lineage>
        <taxon>Bacteria</taxon>
        <taxon>Bacillati</taxon>
        <taxon>Bacillota</taxon>
        <taxon>Bacilli</taxon>
        <taxon>Lactobacillales</taxon>
        <taxon>Enterococcaceae</taxon>
        <taxon>Vagococcus</taxon>
    </lineage>
</organism>
<evidence type="ECO:0000313" key="1">
    <source>
        <dbReference type="EMBL" id="QCA28040.1"/>
    </source>
</evidence>
<dbReference type="PANTHER" id="PTHR40026">
    <property type="entry name" value="PROTEIN VEG"/>
    <property type="match status" value="1"/>
</dbReference>
<accession>A0AAJ5EG64</accession>
<name>A0AAJ5EG64_9ENTE</name>
<dbReference type="EMBL" id="CP038865">
    <property type="protein sequence ID" value="QCA28040.1"/>
    <property type="molecule type" value="Genomic_DNA"/>
</dbReference>
<dbReference type="AlphaFoldDB" id="A0AAJ5EG64"/>
<evidence type="ECO:0000313" key="2">
    <source>
        <dbReference type="EMBL" id="TFZ42104.1"/>
    </source>
</evidence>